<dbReference type="AlphaFoldDB" id="G3HVA9"/>
<dbReference type="EMBL" id="JH000767">
    <property type="protein sequence ID" value="EGW12241.1"/>
    <property type="molecule type" value="Genomic_DNA"/>
</dbReference>
<accession>G3HVA9</accession>
<protein>
    <submittedName>
        <fullName evidence="1">Uncharacterized protein</fullName>
    </submittedName>
</protein>
<reference evidence="2" key="1">
    <citation type="journal article" date="2011" name="Nat. Biotechnol.">
        <title>The genomic sequence of the Chinese hamster ovary (CHO)-K1 cell line.</title>
        <authorList>
            <person name="Xu X."/>
            <person name="Nagarajan H."/>
            <person name="Lewis N.E."/>
            <person name="Pan S."/>
            <person name="Cai Z."/>
            <person name="Liu X."/>
            <person name="Chen W."/>
            <person name="Xie M."/>
            <person name="Wang W."/>
            <person name="Hammond S."/>
            <person name="Andersen M.R."/>
            <person name="Neff N."/>
            <person name="Passarelli B."/>
            <person name="Koh W."/>
            <person name="Fan H.C."/>
            <person name="Wang J."/>
            <person name="Gui Y."/>
            <person name="Lee K.H."/>
            <person name="Betenbaugh M.J."/>
            <person name="Quake S.R."/>
            <person name="Famili I."/>
            <person name="Palsson B.O."/>
            <person name="Wang J."/>
        </authorList>
    </citation>
    <scope>NUCLEOTIDE SEQUENCE [LARGE SCALE GENOMIC DNA]</scope>
    <source>
        <strain evidence="2">CHO K1 cell line</strain>
    </source>
</reference>
<dbReference type="InParanoid" id="G3HVA9"/>
<proteinExistence type="predicted"/>
<name>G3HVA9_CRIGR</name>
<evidence type="ECO:0000313" key="2">
    <source>
        <dbReference type="Proteomes" id="UP000001075"/>
    </source>
</evidence>
<sequence>MPACSPQVMLRALPSSCSYCGPAGFNRGLTLKFTVSESGIRASTAGSIASGSSVPSLQRPEHI</sequence>
<dbReference type="Proteomes" id="UP000001075">
    <property type="component" value="Unassembled WGS sequence"/>
</dbReference>
<evidence type="ECO:0000313" key="1">
    <source>
        <dbReference type="EMBL" id="EGW12241.1"/>
    </source>
</evidence>
<gene>
    <name evidence="1" type="ORF">I79_014890</name>
</gene>
<organism evidence="1 2">
    <name type="scientific">Cricetulus griseus</name>
    <name type="common">Chinese hamster</name>
    <name type="synonym">Cricetulus barabensis griseus</name>
    <dbReference type="NCBI Taxonomy" id="10029"/>
    <lineage>
        <taxon>Eukaryota</taxon>
        <taxon>Metazoa</taxon>
        <taxon>Chordata</taxon>
        <taxon>Craniata</taxon>
        <taxon>Vertebrata</taxon>
        <taxon>Euteleostomi</taxon>
        <taxon>Mammalia</taxon>
        <taxon>Eutheria</taxon>
        <taxon>Euarchontoglires</taxon>
        <taxon>Glires</taxon>
        <taxon>Rodentia</taxon>
        <taxon>Myomorpha</taxon>
        <taxon>Muroidea</taxon>
        <taxon>Cricetidae</taxon>
        <taxon>Cricetinae</taxon>
        <taxon>Cricetulus</taxon>
    </lineage>
</organism>